<feature type="transmembrane region" description="Helical" evidence="4">
    <location>
        <begin position="39"/>
        <end position="56"/>
    </location>
</feature>
<dbReference type="EMBL" id="KN837148">
    <property type="protein sequence ID" value="KIJ39882.1"/>
    <property type="molecule type" value="Genomic_DNA"/>
</dbReference>
<evidence type="ECO:0000313" key="6">
    <source>
        <dbReference type="Proteomes" id="UP000054279"/>
    </source>
</evidence>
<organism evidence="5 6">
    <name type="scientific">Sphaerobolus stellatus (strain SS14)</name>
    <dbReference type="NCBI Taxonomy" id="990650"/>
    <lineage>
        <taxon>Eukaryota</taxon>
        <taxon>Fungi</taxon>
        <taxon>Dikarya</taxon>
        <taxon>Basidiomycota</taxon>
        <taxon>Agaricomycotina</taxon>
        <taxon>Agaricomycetes</taxon>
        <taxon>Phallomycetidae</taxon>
        <taxon>Geastrales</taxon>
        <taxon>Sphaerobolaceae</taxon>
        <taxon>Sphaerobolus</taxon>
    </lineage>
</organism>
<evidence type="ECO:0000256" key="3">
    <source>
        <dbReference type="ARBA" id="ARBA00023136"/>
    </source>
</evidence>
<evidence type="ECO:0000256" key="2">
    <source>
        <dbReference type="ARBA" id="ARBA00022989"/>
    </source>
</evidence>
<evidence type="ECO:0000256" key="4">
    <source>
        <dbReference type="RuleBase" id="RU367022"/>
    </source>
</evidence>
<dbReference type="GO" id="GO:0005375">
    <property type="term" value="F:copper ion transmembrane transporter activity"/>
    <property type="evidence" value="ECO:0007669"/>
    <property type="project" value="UniProtKB-UniRule"/>
</dbReference>
<evidence type="ECO:0000313" key="5">
    <source>
        <dbReference type="EMBL" id="KIJ39882.1"/>
    </source>
</evidence>
<dbReference type="PANTHER" id="PTHR12483">
    <property type="entry name" value="SOLUTE CARRIER FAMILY 31 COPPER TRANSPORTERS"/>
    <property type="match status" value="1"/>
</dbReference>
<keyword evidence="6" id="KW-1185">Reference proteome</keyword>
<dbReference type="AlphaFoldDB" id="A0A0C9VET7"/>
<dbReference type="OrthoDB" id="161814at2759"/>
<dbReference type="HOGENOM" id="CLU_079690_4_0_1"/>
<reference evidence="5 6" key="1">
    <citation type="submission" date="2014-06" db="EMBL/GenBank/DDBJ databases">
        <title>Evolutionary Origins and Diversification of the Mycorrhizal Mutualists.</title>
        <authorList>
            <consortium name="DOE Joint Genome Institute"/>
            <consortium name="Mycorrhizal Genomics Consortium"/>
            <person name="Kohler A."/>
            <person name="Kuo A."/>
            <person name="Nagy L.G."/>
            <person name="Floudas D."/>
            <person name="Copeland A."/>
            <person name="Barry K.W."/>
            <person name="Cichocki N."/>
            <person name="Veneault-Fourrey C."/>
            <person name="LaButti K."/>
            <person name="Lindquist E.A."/>
            <person name="Lipzen A."/>
            <person name="Lundell T."/>
            <person name="Morin E."/>
            <person name="Murat C."/>
            <person name="Riley R."/>
            <person name="Ohm R."/>
            <person name="Sun H."/>
            <person name="Tunlid A."/>
            <person name="Henrissat B."/>
            <person name="Grigoriev I.V."/>
            <person name="Hibbett D.S."/>
            <person name="Martin F."/>
        </authorList>
    </citation>
    <scope>NUCLEOTIDE SEQUENCE [LARGE SCALE GENOMIC DNA]</scope>
    <source>
        <strain evidence="5 6">SS14</strain>
    </source>
</reference>
<keyword evidence="4" id="KW-0186">Copper</keyword>
<comment type="subcellular location">
    <subcellularLocation>
        <location evidence="4">Membrane</location>
        <topology evidence="4">Multi-pass membrane protein</topology>
    </subcellularLocation>
</comment>
<evidence type="ECO:0000256" key="1">
    <source>
        <dbReference type="ARBA" id="ARBA00022692"/>
    </source>
</evidence>
<gene>
    <name evidence="5" type="ORF">M422DRAFT_174554</name>
</gene>
<accession>A0A0C9VET7</accession>
<dbReference type="Pfam" id="PF04145">
    <property type="entry name" value="Ctr"/>
    <property type="match status" value="1"/>
</dbReference>
<protein>
    <recommendedName>
        <fullName evidence="4">Copper transport protein</fullName>
    </recommendedName>
</protein>
<keyword evidence="3 4" id="KW-0472">Membrane</keyword>
<proteinExistence type="inferred from homology"/>
<keyword evidence="4" id="KW-0813">Transport</keyword>
<keyword evidence="2 4" id="KW-1133">Transmembrane helix</keyword>
<dbReference type="PANTHER" id="PTHR12483:SF115">
    <property type="entry name" value="COPPER TRANSPORT PROTEIN"/>
    <property type="match status" value="1"/>
</dbReference>
<comment type="similarity">
    <text evidence="4">Belongs to the copper transporter (Ctr) (TC 1.A.56) family. SLC31A subfamily.</text>
</comment>
<feature type="transmembrane region" description="Helical" evidence="4">
    <location>
        <begin position="117"/>
        <end position="136"/>
    </location>
</feature>
<sequence length="181" mass="19858">MDHGGGMGGKCSMNMLWNRDIIDTCIVFPEWHIRTNTQFVLSFLVIVALGVFYEYLREYQRIYDVKVARTLARGASAVSGPSDAIGDSEDSPLLTDYVGLKERKVAYSVRVPATLRIVRASFYGTTIFLSFFLMLVFMTYNAYLIAAVVLGAGIGHYIYGGQMDPEAVLAGSGGAKSMACH</sequence>
<keyword evidence="4" id="KW-0406">Ion transport</keyword>
<feature type="transmembrane region" description="Helical" evidence="4">
    <location>
        <begin position="142"/>
        <end position="159"/>
    </location>
</feature>
<dbReference type="GO" id="GO:0016020">
    <property type="term" value="C:membrane"/>
    <property type="evidence" value="ECO:0007669"/>
    <property type="project" value="UniProtKB-SubCell"/>
</dbReference>
<keyword evidence="1 4" id="KW-0812">Transmembrane</keyword>
<keyword evidence="4" id="KW-0187">Copper transport</keyword>
<dbReference type="Proteomes" id="UP000054279">
    <property type="component" value="Unassembled WGS sequence"/>
</dbReference>
<name>A0A0C9VET7_SPHS4</name>
<dbReference type="InterPro" id="IPR007274">
    <property type="entry name" value="Cop_transporter"/>
</dbReference>